<dbReference type="OrthoDB" id="9780269at2"/>
<feature type="domain" description="AB hydrolase-1" evidence="1">
    <location>
        <begin position="58"/>
        <end position="255"/>
    </location>
</feature>
<dbReference type="AlphaFoldDB" id="A0A517M7N5"/>
<dbReference type="Proteomes" id="UP000319557">
    <property type="component" value="Chromosome"/>
</dbReference>
<name>A0A517M7N5_9BACT</name>
<dbReference type="GO" id="GO:0052689">
    <property type="term" value="F:carboxylic ester hydrolase activity"/>
    <property type="evidence" value="ECO:0007669"/>
    <property type="project" value="TreeGrafter"/>
</dbReference>
<dbReference type="InterPro" id="IPR053145">
    <property type="entry name" value="AB_hydrolase_Est10"/>
</dbReference>
<evidence type="ECO:0000313" key="3">
    <source>
        <dbReference type="Proteomes" id="UP000319557"/>
    </source>
</evidence>
<dbReference type="PANTHER" id="PTHR43265:SF1">
    <property type="entry name" value="ESTERASE ESTD"/>
    <property type="match status" value="1"/>
</dbReference>
<organism evidence="2 3">
    <name type="scientific">Rosistilla ulvae</name>
    <dbReference type="NCBI Taxonomy" id="1930277"/>
    <lineage>
        <taxon>Bacteria</taxon>
        <taxon>Pseudomonadati</taxon>
        <taxon>Planctomycetota</taxon>
        <taxon>Planctomycetia</taxon>
        <taxon>Pirellulales</taxon>
        <taxon>Pirellulaceae</taxon>
        <taxon>Rosistilla</taxon>
    </lineage>
</organism>
<keyword evidence="3" id="KW-1185">Reference proteome</keyword>
<evidence type="ECO:0000313" key="2">
    <source>
        <dbReference type="EMBL" id="QDS90900.1"/>
    </source>
</evidence>
<dbReference type="Pfam" id="PF12697">
    <property type="entry name" value="Abhydrolase_6"/>
    <property type="match status" value="1"/>
</dbReference>
<protein>
    <submittedName>
        <fullName evidence="2">Alpha/beta hydrolase family protein</fullName>
    </submittedName>
</protein>
<keyword evidence="2" id="KW-0378">Hydrolase</keyword>
<dbReference type="EMBL" id="CP036261">
    <property type="protein sequence ID" value="QDS90900.1"/>
    <property type="molecule type" value="Genomic_DNA"/>
</dbReference>
<proteinExistence type="predicted"/>
<dbReference type="InterPro" id="IPR000073">
    <property type="entry name" value="AB_hydrolase_1"/>
</dbReference>
<evidence type="ECO:0000259" key="1">
    <source>
        <dbReference type="Pfam" id="PF12697"/>
    </source>
</evidence>
<dbReference type="PANTHER" id="PTHR43265">
    <property type="entry name" value="ESTERASE ESTD"/>
    <property type="match status" value="1"/>
</dbReference>
<dbReference type="SUPFAM" id="SSF53474">
    <property type="entry name" value="alpha/beta-Hydrolases"/>
    <property type="match status" value="1"/>
</dbReference>
<dbReference type="KEGG" id="ruv:EC9_51180"/>
<sequence length="277" mass="30007">MAGSEAEGALAPRRNERVEFPGGNGFTLAGIIEMPSIPPIARATFSHCFTCGKDLKTIVRLSRLLAQRGIVVLRFDMTGIGDSRGDFAETNFETNLADLRAAVEYFDSRFDLPAFLIGHSFGGAASLALTDTLDSIRGTVSIAAPSDTWHLADTMLRMNPAIEVDGEGQVTIGGRSFTIRKPTLDQWRQYDLESTIAAIRKPILALHSPTDETVGYESVSQIVPRHDGEASDSPLPRSLITLPGSDHLLLKNPRDLEFVATVIAGWIERHAHDAVAG</sequence>
<reference evidence="2 3" key="1">
    <citation type="submission" date="2019-02" db="EMBL/GenBank/DDBJ databases">
        <title>Deep-cultivation of Planctomycetes and their phenomic and genomic characterization uncovers novel biology.</title>
        <authorList>
            <person name="Wiegand S."/>
            <person name="Jogler M."/>
            <person name="Boedeker C."/>
            <person name="Pinto D."/>
            <person name="Vollmers J."/>
            <person name="Rivas-Marin E."/>
            <person name="Kohn T."/>
            <person name="Peeters S.H."/>
            <person name="Heuer A."/>
            <person name="Rast P."/>
            <person name="Oberbeckmann S."/>
            <person name="Bunk B."/>
            <person name="Jeske O."/>
            <person name="Meyerdierks A."/>
            <person name="Storesund J.E."/>
            <person name="Kallscheuer N."/>
            <person name="Luecker S."/>
            <person name="Lage O.M."/>
            <person name="Pohl T."/>
            <person name="Merkel B.J."/>
            <person name="Hornburger P."/>
            <person name="Mueller R.-W."/>
            <person name="Bruemmer F."/>
            <person name="Labrenz M."/>
            <person name="Spormann A.M."/>
            <person name="Op den Camp H."/>
            <person name="Overmann J."/>
            <person name="Amann R."/>
            <person name="Jetten M.S.M."/>
            <person name="Mascher T."/>
            <person name="Medema M.H."/>
            <person name="Devos D.P."/>
            <person name="Kaster A.-K."/>
            <person name="Ovreas L."/>
            <person name="Rohde M."/>
            <person name="Galperin M.Y."/>
            <person name="Jogler C."/>
        </authorList>
    </citation>
    <scope>NUCLEOTIDE SEQUENCE [LARGE SCALE GENOMIC DNA]</scope>
    <source>
        <strain evidence="2 3">EC9</strain>
    </source>
</reference>
<dbReference type="InterPro" id="IPR029058">
    <property type="entry name" value="AB_hydrolase_fold"/>
</dbReference>
<gene>
    <name evidence="2" type="ORF">EC9_51180</name>
</gene>
<dbReference type="RefSeq" id="WP_145348633.1">
    <property type="nucleotide sequence ID" value="NZ_CP036261.1"/>
</dbReference>
<dbReference type="Gene3D" id="3.40.50.1820">
    <property type="entry name" value="alpha/beta hydrolase"/>
    <property type="match status" value="1"/>
</dbReference>
<accession>A0A517M7N5</accession>